<dbReference type="InterPro" id="IPR009006">
    <property type="entry name" value="Ala_racemase/Decarboxylase_C"/>
</dbReference>
<dbReference type="PANTHER" id="PTHR11482">
    <property type="entry name" value="ARGININE/DIAMINOPIMELATE/ORNITHINE DECARBOXYLASE"/>
    <property type="match status" value="1"/>
</dbReference>
<dbReference type="EnsemblMetazoa" id="XM_014404954.2">
    <property type="protein sequence ID" value="XP_014260440.1"/>
    <property type="gene ID" value="LOC106673028"/>
</dbReference>
<dbReference type="InterPro" id="IPR022644">
    <property type="entry name" value="De-COase2_N"/>
</dbReference>
<evidence type="ECO:0000256" key="9">
    <source>
        <dbReference type="ARBA" id="ARBA00046672"/>
    </source>
</evidence>
<evidence type="ECO:0000259" key="11">
    <source>
        <dbReference type="Pfam" id="PF02784"/>
    </source>
</evidence>
<dbReference type="OMA" id="FTCYSVK"/>
<dbReference type="GO" id="GO:0005737">
    <property type="term" value="C:cytoplasm"/>
    <property type="evidence" value="ECO:0007669"/>
    <property type="project" value="TreeGrafter"/>
</dbReference>
<dbReference type="SUPFAM" id="SSF51419">
    <property type="entry name" value="PLP-binding barrel"/>
    <property type="match status" value="1"/>
</dbReference>
<accession>A0A8I6SBK1</accession>
<dbReference type="InterPro" id="IPR022653">
    <property type="entry name" value="De-COase2_pyr-phos_BS"/>
</dbReference>
<dbReference type="GeneID" id="106673028"/>
<evidence type="ECO:0000256" key="4">
    <source>
        <dbReference type="ARBA" id="ARBA00023115"/>
    </source>
</evidence>
<name>A0A8I6SBK1_CIMLE</name>
<dbReference type="KEGG" id="clec:106673028"/>
<dbReference type="EnsemblMetazoa" id="XM_014404960.2">
    <property type="protein sequence ID" value="XP_014260446.1"/>
    <property type="gene ID" value="LOC106673028"/>
</dbReference>
<keyword evidence="4" id="KW-0620">Polyamine biosynthesis</keyword>
<evidence type="ECO:0000256" key="1">
    <source>
        <dbReference type="ARBA" id="ARBA00001933"/>
    </source>
</evidence>
<proteinExistence type="inferred from homology"/>
<evidence type="ECO:0000256" key="7">
    <source>
        <dbReference type="ARBA" id="ARBA00034138"/>
    </source>
</evidence>
<protein>
    <recommendedName>
        <fullName evidence="7">ornithine decarboxylase</fullName>
        <ecNumber evidence="7">4.1.1.17</ecNumber>
    </recommendedName>
</protein>
<dbReference type="InterPro" id="IPR000183">
    <property type="entry name" value="Orn/DAP/Arg_de-COase"/>
</dbReference>
<dbReference type="EC" id="4.1.1.17" evidence="7"/>
<comment type="similarity">
    <text evidence="2">Belongs to the Orn/Lys/Arg decarboxylase class-II family.</text>
</comment>
<dbReference type="FunFam" id="3.20.20.10:FF:000005">
    <property type="entry name" value="Ornithine decarboxylase"/>
    <property type="match status" value="1"/>
</dbReference>
<dbReference type="PROSITE" id="PS00878">
    <property type="entry name" value="ODR_DC_2_1"/>
    <property type="match status" value="1"/>
</dbReference>
<dbReference type="Proteomes" id="UP000494040">
    <property type="component" value="Unassembled WGS sequence"/>
</dbReference>
<dbReference type="OrthoDB" id="5034579at2759"/>
<dbReference type="PRINTS" id="PR01179">
    <property type="entry name" value="ODADCRBXLASE"/>
</dbReference>
<dbReference type="InterPro" id="IPR002433">
    <property type="entry name" value="Orn_de-COase"/>
</dbReference>
<evidence type="ECO:0000256" key="8">
    <source>
        <dbReference type="ARBA" id="ARBA00037173"/>
    </source>
</evidence>
<comment type="cofactor">
    <cofactor evidence="1">
        <name>pyridoxal 5'-phosphate</name>
        <dbReference type="ChEBI" id="CHEBI:597326"/>
    </cofactor>
</comment>
<dbReference type="Gene3D" id="3.20.20.10">
    <property type="entry name" value="Alanine racemase"/>
    <property type="match status" value="1"/>
</dbReference>
<dbReference type="RefSeq" id="XP_014260446.1">
    <property type="nucleotide sequence ID" value="XM_014404960.2"/>
</dbReference>
<dbReference type="GO" id="GO:0033387">
    <property type="term" value="P:putrescine biosynthetic process from arginine, via ornithine"/>
    <property type="evidence" value="ECO:0007669"/>
    <property type="project" value="TreeGrafter"/>
</dbReference>
<reference evidence="12" key="1">
    <citation type="submission" date="2022-01" db="UniProtKB">
        <authorList>
            <consortium name="EnsemblMetazoa"/>
        </authorList>
    </citation>
    <scope>IDENTIFICATION</scope>
</reference>
<evidence type="ECO:0000256" key="5">
    <source>
        <dbReference type="ARBA" id="ARBA00023239"/>
    </source>
</evidence>
<dbReference type="GO" id="GO:0004586">
    <property type="term" value="F:ornithine decarboxylase activity"/>
    <property type="evidence" value="ECO:0007669"/>
    <property type="project" value="UniProtKB-EC"/>
</dbReference>
<keyword evidence="5" id="KW-0456">Lyase</keyword>
<keyword evidence="3" id="KW-0663">Pyridoxal phosphate</keyword>
<comment type="pathway">
    <text evidence="6">Amine and polyamine biosynthesis; putrescine biosynthesis via L-ornithine pathway; putrescine from L-ornithine: step 1/1.</text>
</comment>
<dbReference type="InterPro" id="IPR029066">
    <property type="entry name" value="PLP-binding_barrel"/>
</dbReference>
<dbReference type="Gene3D" id="2.40.37.10">
    <property type="entry name" value="Lyase, Ornithine Decarboxylase, Chain A, domain 1"/>
    <property type="match status" value="1"/>
</dbReference>
<keyword evidence="13" id="KW-1185">Reference proteome</keyword>
<sequence length="410" mass="46128">MKTECGINIIKSNSEIRDYMTHVIQKQDDSFYILNLTTLETKYKEWRSNLPTVTPFYAVKCNHSIMVIKTLAALGCNFDCASKSEIKKVLSVGVSPDRIIYANPAKMLSHLDYAAKHGVRMMTYDNASEIDKIKEHYPLAHMVLRIRADALDVSVPLGTKFGCDPELGLDLIMAAINKGLKVIGISFHVGSGCREVGAYARAIHIACNLIKKAKENNVSLSLLDIGGGFSGNDSLQFSEMSILINEALHEEREVLKGIRVIAEPGRFFVWSAYTLLTSINGMKEEGSKIQYYINDGIYSSFNCKPTENIIKYPTPFKRVQQGPLKNCCIWGQTNRQLDLVSSHCLLPEMNVGDWLMFTEMGAYSIPLSMNFNGYPIPNEHYFVTKETWSSIGDFFRNLEKQKTKEKNNAI</sequence>
<comment type="catalytic activity">
    <reaction evidence="10">
        <text>L-ornithine + H(+) = putrescine + CO2</text>
        <dbReference type="Rhea" id="RHEA:22964"/>
        <dbReference type="ChEBI" id="CHEBI:15378"/>
        <dbReference type="ChEBI" id="CHEBI:16526"/>
        <dbReference type="ChEBI" id="CHEBI:46911"/>
        <dbReference type="ChEBI" id="CHEBI:326268"/>
        <dbReference type="EC" id="4.1.1.17"/>
    </reaction>
</comment>
<dbReference type="CDD" id="cd00622">
    <property type="entry name" value="PLPDE_III_ODC"/>
    <property type="match status" value="1"/>
</dbReference>
<dbReference type="RefSeq" id="XP_014260440.1">
    <property type="nucleotide sequence ID" value="XM_014404954.2"/>
</dbReference>
<dbReference type="AlphaFoldDB" id="A0A8I6SBK1"/>
<evidence type="ECO:0000313" key="13">
    <source>
        <dbReference type="Proteomes" id="UP000494040"/>
    </source>
</evidence>
<dbReference type="Pfam" id="PF02784">
    <property type="entry name" value="Orn_Arg_deC_N"/>
    <property type="match status" value="1"/>
</dbReference>
<evidence type="ECO:0000256" key="3">
    <source>
        <dbReference type="ARBA" id="ARBA00022898"/>
    </source>
</evidence>
<dbReference type="SUPFAM" id="SSF50621">
    <property type="entry name" value="Alanine racemase C-terminal domain-like"/>
    <property type="match status" value="1"/>
</dbReference>
<comment type="subunit">
    <text evidence="9">Homodimer. Only the dimer is catalytically active, as the active sites are constructed of residues from both monomers.</text>
</comment>
<dbReference type="PRINTS" id="PR01182">
    <property type="entry name" value="ORNDCRBXLASE"/>
</dbReference>
<evidence type="ECO:0000256" key="10">
    <source>
        <dbReference type="ARBA" id="ARBA00049127"/>
    </source>
</evidence>
<evidence type="ECO:0000313" key="12">
    <source>
        <dbReference type="EnsemblMetazoa" id="XP_014260440.1"/>
    </source>
</evidence>
<feature type="domain" description="Orn/DAP/Arg decarboxylase 2 N-terminal" evidence="11">
    <location>
        <begin position="37"/>
        <end position="269"/>
    </location>
</feature>
<comment type="function">
    <text evidence="8">Catalyzes the first and rate-limiting step of polyamine biosynthesis that converts ornithine into putrescine, which is the precursor for the polyamines, spermidine and spermine. Polyamines are essential for cell proliferation and are implicated in cellular processes, ranging from DNA replication to apoptosis.</text>
</comment>
<organism evidence="12 13">
    <name type="scientific">Cimex lectularius</name>
    <name type="common">Bed bug</name>
    <name type="synonym">Acanthia lectularia</name>
    <dbReference type="NCBI Taxonomy" id="79782"/>
    <lineage>
        <taxon>Eukaryota</taxon>
        <taxon>Metazoa</taxon>
        <taxon>Ecdysozoa</taxon>
        <taxon>Arthropoda</taxon>
        <taxon>Hexapoda</taxon>
        <taxon>Insecta</taxon>
        <taxon>Pterygota</taxon>
        <taxon>Neoptera</taxon>
        <taxon>Paraneoptera</taxon>
        <taxon>Hemiptera</taxon>
        <taxon>Heteroptera</taxon>
        <taxon>Panheteroptera</taxon>
        <taxon>Cimicomorpha</taxon>
        <taxon>Cimicidae</taxon>
        <taxon>Cimex</taxon>
    </lineage>
</organism>
<evidence type="ECO:0000256" key="2">
    <source>
        <dbReference type="ARBA" id="ARBA00008872"/>
    </source>
</evidence>
<evidence type="ECO:0000256" key="6">
    <source>
        <dbReference type="ARBA" id="ARBA00034115"/>
    </source>
</evidence>
<dbReference type="PANTHER" id="PTHR11482:SF6">
    <property type="entry name" value="ORNITHINE DECARBOXYLASE 1-RELATED"/>
    <property type="match status" value="1"/>
</dbReference>